<dbReference type="EC" id="2.4.1.11" evidence="3"/>
<dbReference type="RefSeq" id="WP_110984779.1">
    <property type="nucleotide sequence ID" value="NZ_CAWNWM010000002.1"/>
</dbReference>
<accession>A0A2W1JMP2</accession>
<dbReference type="EMBL" id="PQWO01000002">
    <property type="protein sequence ID" value="PZD74620.1"/>
    <property type="molecule type" value="Genomic_DNA"/>
</dbReference>
<evidence type="ECO:0000313" key="3">
    <source>
        <dbReference type="EMBL" id="PZD74620.1"/>
    </source>
</evidence>
<name>A0A2W1JMP2_9CYAN</name>
<dbReference type="InterPro" id="IPR001296">
    <property type="entry name" value="Glyco_trans_1"/>
</dbReference>
<dbReference type="Gene3D" id="3.40.50.2000">
    <property type="entry name" value="Glycogen Phosphorylase B"/>
    <property type="match status" value="2"/>
</dbReference>
<dbReference type="Proteomes" id="UP000248857">
    <property type="component" value="Unassembled WGS sequence"/>
</dbReference>
<dbReference type="InterPro" id="IPR050194">
    <property type="entry name" value="Glycosyltransferase_grp1"/>
</dbReference>
<protein>
    <submittedName>
        <fullName evidence="3">Glycogen synthase</fullName>
        <ecNumber evidence="3">2.4.1.11</ecNumber>
    </submittedName>
</protein>
<evidence type="ECO:0000259" key="1">
    <source>
        <dbReference type="Pfam" id="PF00534"/>
    </source>
</evidence>
<reference evidence="3 4" key="1">
    <citation type="journal article" date="2018" name="Sci. Rep.">
        <title>A novel species of the marine cyanobacterium Acaryochloris with a unique pigment content and lifestyle.</title>
        <authorList>
            <person name="Partensky F."/>
            <person name="Six C."/>
            <person name="Ratin M."/>
            <person name="Garczarek L."/>
            <person name="Vaulot D."/>
            <person name="Probert I."/>
            <person name="Calteau A."/>
            <person name="Gourvil P."/>
            <person name="Marie D."/>
            <person name="Grebert T."/>
            <person name="Bouchier C."/>
            <person name="Le Panse S."/>
            <person name="Gachenot M."/>
            <person name="Rodriguez F."/>
            <person name="Garrido J.L."/>
        </authorList>
    </citation>
    <scope>NUCLEOTIDE SEQUENCE [LARGE SCALE GENOMIC DNA]</scope>
    <source>
        <strain evidence="3 4">RCC1774</strain>
    </source>
</reference>
<dbReference type="AlphaFoldDB" id="A0A2W1JMP2"/>
<keyword evidence="4" id="KW-1185">Reference proteome</keyword>
<feature type="domain" description="Glycosyltransferase subfamily 4-like N-terminal" evidence="2">
    <location>
        <begin position="21"/>
        <end position="176"/>
    </location>
</feature>
<feature type="domain" description="Glycosyl transferase family 1" evidence="1">
    <location>
        <begin position="191"/>
        <end position="333"/>
    </location>
</feature>
<dbReference type="PANTHER" id="PTHR45947:SF3">
    <property type="entry name" value="SULFOQUINOVOSYL TRANSFERASE SQD2"/>
    <property type="match status" value="1"/>
</dbReference>
<proteinExistence type="predicted"/>
<dbReference type="InterPro" id="IPR028098">
    <property type="entry name" value="Glyco_trans_4-like_N"/>
</dbReference>
<sequence length="355" mass="38964">MTLRLLFVSTSVGPLGSGMGGGVELTINNLAHSLLQRGHQVQVVAPDGSQFSAAPIINIEGQLQVSAQHQSRGTPIEMPGDSVLGNMWAYARRVQADFDLIVNFAYDWLPLYLTQFFQTPVAHLISMGSLTEAIDQVISRAIAYSPQCIAVHTRSQAETFDFADRCHVLGNGFDLSLYKYCAEPSAGLAWLGRIAPEKALEDAVRASEQAGLPLQVLGHLQDQDYFDQTLSQFPGAQVDYLGFLPTDKMQQVLRRCRALLVTPRWVEAFGNVVIEALACGVPVIAYRRGGPAEIVRDGETGWLVEPDSVEGLVDAIANLSQINRHACRQQAEQDYSLAALGERAEQWFDKILRQP</sequence>
<dbReference type="SUPFAM" id="SSF53756">
    <property type="entry name" value="UDP-Glycosyltransferase/glycogen phosphorylase"/>
    <property type="match status" value="1"/>
</dbReference>
<dbReference type="OrthoDB" id="9795068at2"/>
<keyword evidence="3" id="KW-0808">Transferase</keyword>
<dbReference type="GO" id="GO:0004373">
    <property type="term" value="F:alpha-1,4-glucan glucosyltransferase (UDP-glucose donor) activity"/>
    <property type="evidence" value="ECO:0007669"/>
    <property type="project" value="UniProtKB-EC"/>
</dbReference>
<evidence type="ECO:0000313" key="4">
    <source>
        <dbReference type="Proteomes" id="UP000248857"/>
    </source>
</evidence>
<evidence type="ECO:0000259" key="2">
    <source>
        <dbReference type="Pfam" id="PF13439"/>
    </source>
</evidence>
<comment type="caution">
    <text evidence="3">The sequence shown here is derived from an EMBL/GenBank/DDBJ whole genome shotgun (WGS) entry which is preliminary data.</text>
</comment>
<gene>
    <name evidence="3" type="ORF">C1752_00805</name>
</gene>
<dbReference type="Pfam" id="PF13439">
    <property type="entry name" value="Glyco_transf_4"/>
    <property type="match status" value="1"/>
</dbReference>
<organism evidence="3 4">
    <name type="scientific">Acaryochloris thomasi RCC1774</name>
    <dbReference type="NCBI Taxonomy" id="1764569"/>
    <lineage>
        <taxon>Bacteria</taxon>
        <taxon>Bacillati</taxon>
        <taxon>Cyanobacteriota</taxon>
        <taxon>Cyanophyceae</taxon>
        <taxon>Acaryochloridales</taxon>
        <taxon>Acaryochloridaceae</taxon>
        <taxon>Acaryochloris</taxon>
        <taxon>Acaryochloris thomasi</taxon>
    </lineage>
</organism>
<keyword evidence="3" id="KW-0328">Glycosyltransferase</keyword>
<dbReference type="PANTHER" id="PTHR45947">
    <property type="entry name" value="SULFOQUINOVOSYL TRANSFERASE SQD2"/>
    <property type="match status" value="1"/>
</dbReference>
<dbReference type="CDD" id="cd03802">
    <property type="entry name" value="GT4_AviGT4-like"/>
    <property type="match status" value="1"/>
</dbReference>
<dbReference type="Pfam" id="PF00534">
    <property type="entry name" value="Glycos_transf_1"/>
    <property type="match status" value="1"/>
</dbReference>